<sequence>MTSKIEPKHERMQTRANLKYKNKQQTAKDSTDSKLQALSHSQCSLQHPLTSCLANEKTLKPK</sequence>
<name>A0A9I9E364_CUCME</name>
<evidence type="ECO:0000256" key="1">
    <source>
        <dbReference type="SAM" id="MobiDB-lite"/>
    </source>
</evidence>
<feature type="region of interest" description="Disordered" evidence="1">
    <location>
        <begin position="1"/>
        <end position="41"/>
    </location>
</feature>
<dbReference type="EnsemblPlants" id="MELO3C028022.2.1">
    <property type="protein sequence ID" value="MELO3C028022.2.1"/>
    <property type="gene ID" value="MELO3C028022.2"/>
</dbReference>
<dbReference type="AlphaFoldDB" id="A0A9I9E364"/>
<dbReference type="Gramene" id="MELO3C028022.2.1">
    <property type="protein sequence ID" value="MELO3C028022.2.1"/>
    <property type="gene ID" value="MELO3C028022.2"/>
</dbReference>
<evidence type="ECO:0000313" key="2">
    <source>
        <dbReference type="EnsemblPlants" id="MELO3C028022.2.1"/>
    </source>
</evidence>
<proteinExistence type="predicted"/>
<organism evidence="2">
    <name type="scientific">Cucumis melo</name>
    <name type="common">Muskmelon</name>
    <dbReference type="NCBI Taxonomy" id="3656"/>
    <lineage>
        <taxon>Eukaryota</taxon>
        <taxon>Viridiplantae</taxon>
        <taxon>Streptophyta</taxon>
        <taxon>Embryophyta</taxon>
        <taxon>Tracheophyta</taxon>
        <taxon>Spermatophyta</taxon>
        <taxon>Magnoliopsida</taxon>
        <taxon>eudicotyledons</taxon>
        <taxon>Gunneridae</taxon>
        <taxon>Pentapetalae</taxon>
        <taxon>rosids</taxon>
        <taxon>fabids</taxon>
        <taxon>Cucurbitales</taxon>
        <taxon>Cucurbitaceae</taxon>
        <taxon>Benincaseae</taxon>
        <taxon>Cucumis</taxon>
    </lineage>
</organism>
<protein>
    <submittedName>
        <fullName evidence="2">Uncharacterized protein</fullName>
    </submittedName>
</protein>
<feature type="compositionally biased region" description="Basic and acidic residues" evidence="1">
    <location>
        <begin position="1"/>
        <end position="13"/>
    </location>
</feature>
<reference evidence="2" key="1">
    <citation type="submission" date="2023-03" db="UniProtKB">
        <authorList>
            <consortium name="EnsemblPlants"/>
        </authorList>
    </citation>
    <scope>IDENTIFICATION</scope>
</reference>
<feature type="compositionally biased region" description="Polar residues" evidence="1">
    <location>
        <begin position="23"/>
        <end position="41"/>
    </location>
</feature>
<accession>A0A9I9E364</accession>